<dbReference type="PROSITE" id="PS51257">
    <property type="entry name" value="PROKAR_LIPOPROTEIN"/>
    <property type="match status" value="1"/>
</dbReference>
<dbReference type="SUPFAM" id="SSF53474">
    <property type="entry name" value="alpha/beta-Hydrolases"/>
    <property type="match status" value="1"/>
</dbReference>
<reference evidence="3" key="1">
    <citation type="journal article" date="2019" name="Int. J. Syst. Evol. Microbiol.">
        <title>The Global Catalogue of Microorganisms (GCM) 10K type strain sequencing project: providing services to taxonomists for standard genome sequencing and annotation.</title>
        <authorList>
            <consortium name="The Broad Institute Genomics Platform"/>
            <consortium name="The Broad Institute Genome Sequencing Center for Infectious Disease"/>
            <person name="Wu L."/>
            <person name="Ma J."/>
        </authorList>
    </citation>
    <scope>NUCLEOTIDE SEQUENCE [LARGE SCALE GENOMIC DNA]</scope>
    <source>
        <strain evidence="3">CECT 7649</strain>
    </source>
</reference>
<evidence type="ECO:0000313" key="2">
    <source>
        <dbReference type="EMBL" id="MFC7381028.1"/>
    </source>
</evidence>
<dbReference type="PROSITE" id="PS51318">
    <property type="entry name" value="TAT"/>
    <property type="match status" value="1"/>
</dbReference>
<dbReference type="Pfam" id="PF00561">
    <property type="entry name" value="Abhydrolase_1"/>
    <property type="match status" value="1"/>
</dbReference>
<dbReference type="Gene3D" id="3.40.50.1820">
    <property type="entry name" value="alpha/beta hydrolase"/>
    <property type="match status" value="1"/>
</dbReference>
<proteinExistence type="predicted"/>
<comment type="caution">
    <text evidence="2">The sequence shown here is derived from an EMBL/GenBank/DDBJ whole genome shotgun (WGS) entry which is preliminary data.</text>
</comment>
<evidence type="ECO:0000259" key="1">
    <source>
        <dbReference type="Pfam" id="PF00561"/>
    </source>
</evidence>
<name>A0ABW2NUF0_9ACTN</name>
<dbReference type="PANTHER" id="PTHR43433">
    <property type="entry name" value="HYDROLASE, ALPHA/BETA FOLD FAMILY PROTEIN"/>
    <property type="match status" value="1"/>
</dbReference>
<dbReference type="InterPro" id="IPR006311">
    <property type="entry name" value="TAT_signal"/>
</dbReference>
<protein>
    <submittedName>
        <fullName evidence="2">Alpha/beta fold hydrolase</fullName>
    </submittedName>
</protein>
<dbReference type="InterPro" id="IPR050471">
    <property type="entry name" value="AB_hydrolase"/>
</dbReference>
<feature type="domain" description="AB hydrolase-1" evidence="1">
    <location>
        <begin position="55"/>
        <end position="192"/>
    </location>
</feature>
<dbReference type="Proteomes" id="UP001596496">
    <property type="component" value="Unassembled WGS sequence"/>
</dbReference>
<dbReference type="InterPro" id="IPR000073">
    <property type="entry name" value="AB_hydrolase_1"/>
</dbReference>
<organism evidence="2 3">
    <name type="scientific">Sphaerisporangium rhizosphaerae</name>
    <dbReference type="NCBI Taxonomy" id="2269375"/>
    <lineage>
        <taxon>Bacteria</taxon>
        <taxon>Bacillati</taxon>
        <taxon>Actinomycetota</taxon>
        <taxon>Actinomycetes</taxon>
        <taxon>Streptosporangiales</taxon>
        <taxon>Streptosporangiaceae</taxon>
        <taxon>Sphaerisporangium</taxon>
    </lineage>
</organism>
<gene>
    <name evidence="2" type="ORF">ACFQSB_02340</name>
</gene>
<sequence length="301" mass="32220">MLDRRTLLLGSAAATGAILLSACGRSTTRPRPKAGTGYLKVPGARLYYETRGSGPPLLMIHGGGTDAGSFAAMAPELAEHYTVITYDRRGNSRSHLDGPPADLRLDQQADDAALLLKTLIDTPPHVFGSSGGAIVALELATRYGDRLGTVVAHEPPVPAVLADAAAQQAKYEAVYQTYRSRGAQEAFRQFIAIDPGKEDPAADGDYPADPDFGARIQGNQEFLLAHEMLPFIRYRPGLAALRLKLPGLVLGVGRYQAKIATRIVLALADRLGAEATPFPGDHTGYIWRPREFAGKLHAVLT</sequence>
<dbReference type="InterPro" id="IPR029058">
    <property type="entry name" value="AB_hydrolase_fold"/>
</dbReference>
<dbReference type="EMBL" id="JBHTCG010000001">
    <property type="protein sequence ID" value="MFC7381028.1"/>
    <property type="molecule type" value="Genomic_DNA"/>
</dbReference>
<dbReference type="PANTHER" id="PTHR43433:SF5">
    <property type="entry name" value="AB HYDROLASE-1 DOMAIN-CONTAINING PROTEIN"/>
    <property type="match status" value="1"/>
</dbReference>
<keyword evidence="2" id="KW-0378">Hydrolase</keyword>
<dbReference type="RefSeq" id="WP_380823981.1">
    <property type="nucleotide sequence ID" value="NZ_JBHTCG010000001.1"/>
</dbReference>
<dbReference type="GO" id="GO:0016787">
    <property type="term" value="F:hydrolase activity"/>
    <property type="evidence" value="ECO:0007669"/>
    <property type="project" value="UniProtKB-KW"/>
</dbReference>
<accession>A0ABW2NUF0</accession>
<evidence type="ECO:0000313" key="3">
    <source>
        <dbReference type="Proteomes" id="UP001596496"/>
    </source>
</evidence>
<keyword evidence="3" id="KW-1185">Reference proteome</keyword>